<keyword evidence="3" id="KW-1185">Reference proteome</keyword>
<evidence type="ECO:0000313" key="2">
    <source>
        <dbReference type="EMBL" id="SEA36302.1"/>
    </source>
</evidence>
<dbReference type="AlphaFoldDB" id="A0A1H4AKX3"/>
<organism evidence="2 3">
    <name type="scientific">Arachidicoccus rhizosphaerae</name>
    <dbReference type="NCBI Taxonomy" id="551991"/>
    <lineage>
        <taxon>Bacteria</taxon>
        <taxon>Pseudomonadati</taxon>
        <taxon>Bacteroidota</taxon>
        <taxon>Chitinophagia</taxon>
        <taxon>Chitinophagales</taxon>
        <taxon>Chitinophagaceae</taxon>
        <taxon>Arachidicoccus</taxon>
    </lineage>
</organism>
<dbReference type="Proteomes" id="UP000199041">
    <property type="component" value="Unassembled WGS sequence"/>
</dbReference>
<accession>A0A1H4AKX3</accession>
<dbReference type="RefSeq" id="WP_091399167.1">
    <property type="nucleotide sequence ID" value="NZ_FNQY01000015.1"/>
</dbReference>
<reference evidence="2 3" key="1">
    <citation type="submission" date="2016-10" db="EMBL/GenBank/DDBJ databases">
        <authorList>
            <person name="de Groot N.N."/>
        </authorList>
    </citation>
    <scope>NUCLEOTIDE SEQUENCE [LARGE SCALE GENOMIC DNA]</scope>
    <source>
        <strain evidence="2 3">Vu-144</strain>
    </source>
</reference>
<feature type="compositionally biased region" description="Basic residues" evidence="1">
    <location>
        <begin position="183"/>
        <end position="195"/>
    </location>
</feature>
<evidence type="ECO:0000256" key="1">
    <source>
        <dbReference type="SAM" id="MobiDB-lite"/>
    </source>
</evidence>
<gene>
    <name evidence="2" type="ORF">SAMN05192529_11536</name>
</gene>
<dbReference type="OrthoDB" id="9884288at2"/>
<feature type="compositionally biased region" description="Polar residues" evidence="1">
    <location>
        <begin position="312"/>
        <end position="342"/>
    </location>
</feature>
<feature type="compositionally biased region" description="Polar residues" evidence="1">
    <location>
        <begin position="492"/>
        <end position="501"/>
    </location>
</feature>
<name>A0A1H4AKX3_9BACT</name>
<sequence>MKNSNKKIRQNLYPDNAQKLVVKVDSEVLFKSGIIRCIPDRTYYLGKFPHAPESRQVCICRTHPGGSTSFLLTGINGQRGIFEAAMTEIALDEENFELTKSIFNLKITEDEKSVERLIYDALEIHSKLNRPLPAELETGLHILQYNEQEVNGAASLSPFQKKTEQIEKYVSDKKHELKESQFKKKYRRGSKHFKKGNTPQNSSQKNNIKKENNQGKANGPIIGKIFDKQSEELTRVIMGNALFTSNVPLPKELIQALLDEVRAGGLTSEKIKKILQEQITRKEHKLTTKKNHLKGSYDDQVGEPFTQYLALNPTNSEASPVKINNTEQTGNDEQFNSIPSSNQHKEDKTTFDSNNSNKDKMDNAKADVFSEATNVVDSNTTDAINERQDATINVESNSYKERKLDDVLNKEKQSNPDNLSVDSGEKLARTFGAYLNLGLNQGSEFPLEDYTLLAQRLIKKFPDVFDFQTTLSHPNKNQLDLSANSKNNITNLTNKQENSTGNKKRNLKINTPESNGREEFEKAIRKLSEEKNREALEELGPDVPNYDPNYCKHWSIYDWRNFLDEDRHVENDNSLLLPGQFQPLMYLFRAWVRDVDAHEATLKELQYLKTHPAVLSDRQILTQDYKPTFEEIEFQFDICNQFATAFNTSDKLMAIAHMEEMLEKFPENPFFWHRLHRFHIEMGNKEQAFRTVCRRFNTSKDRQAAVVGYFIELFKENKASLLTDFLKETILFEKHLSDPAPTFNEQYYHHYYQTLALHFTTTNQWMEFITLVDLFYEMATSRNDLFRKKFWNILYSEAVFFMNEVLITLNDKREFKDTFLECLHHDESLGDGAESKEDL</sequence>
<feature type="region of interest" description="Disordered" evidence="1">
    <location>
        <begin position="180"/>
        <end position="221"/>
    </location>
</feature>
<protein>
    <submittedName>
        <fullName evidence="2">Uncharacterized protein</fullName>
    </submittedName>
</protein>
<dbReference type="EMBL" id="FNQY01000015">
    <property type="protein sequence ID" value="SEA36302.1"/>
    <property type="molecule type" value="Genomic_DNA"/>
</dbReference>
<evidence type="ECO:0000313" key="3">
    <source>
        <dbReference type="Proteomes" id="UP000199041"/>
    </source>
</evidence>
<proteinExistence type="predicted"/>
<feature type="compositionally biased region" description="Polar residues" evidence="1">
    <location>
        <begin position="197"/>
        <end position="206"/>
    </location>
</feature>
<feature type="region of interest" description="Disordered" evidence="1">
    <location>
        <begin position="492"/>
        <end position="519"/>
    </location>
</feature>
<feature type="region of interest" description="Disordered" evidence="1">
    <location>
        <begin position="312"/>
        <end position="361"/>
    </location>
</feature>